<protein>
    <submittedName>
        <fullName evidence="2">Uncharacterized protein</fullName>
    </submittedName>
</protein>
<feature type="region of interest" description="Disordered" evidence="1">
    <location>
        <begin position="1"/>
        <end position="30"/>
    </location>
</feature>
<dbReference type="Proteomes" id="UP000199529">
    <property type="component" value="Unassembled WGS sequence"/>
</dbReference>
<proteinExistence type="predicted"/>
<keyword evidence="3" id="KW-1185">Reference proteome</keyword>
<gene>
    <name evidence="2" type="ORF">SAMN05216215_103731</name>
</gene>
<reference evidence="3" key="1">
    <citation type="submission" date="2016-10" db="EMBL/GenBank/DDBJ databases">
        <authorList>
            <person name="Varghese N."/>
            <person name="Submissions S."/>
        </authorList>
    </citation>
    <scope>NUCLEOTIDE SEQUENCE [LARGE SCALE GENOMIC DNA]</scope>
    <source>
        <strain evidence="3">CGMCC 4.3530</strain>
    </source>
</reference>
<name>A0A1H3NB83_9PSEU</name>
<evidence type="ECO:0000256" key="1">
    <source>
        <dbReference type="SAM" id="MobiDB-lite"/>
    </source>
</evidence>
<evidence type="ECO:0000313" key="2">
    <source>
        <dbReference type="EMBL" id="SDY85735.1"/>
    </source>
</evidence>
<dbReference type="EMBL" id="FNOK01000037">
    <property type="protein sequence ID" value="SDY85735.1"/>
    <property type="molecule type" value="Genomic_DNA"/>
</dbReference>
<dbReference type="AlphaFoldDB" id="A0A1H3NB83"/>
<dbReference type="STRING" id="418495.SAMN05216215_103731"/>
<organism evidence="2 3">
    <name type="scientific">Saccharopolyspora shandongensis</name>
    <dbReference type="NCBI Taxonomy" id="418495"/>
    <lineage>
        <taxon>Bacteria</taxon>
        <taxon>Bacillati</taxon>
        <taxon>Actinomycetota</taxon>
        <taxon>Actinomycetes</taxon>
        <taxon>Pseudonocardiales</taxon>
        <taxon>Pseudonocardiaceae</taxon>
        <taxon>Saccharopolyspora</taxon>
    </lineage>
</organism>
<accession>A0A1H3NB83</accession>
<sequence length="80" mass="8563">MPEAGAGWIGEVGPGPSYLDEGTGGPDNDFTNSSATFMTYDLMHIAAMLRQAGGVAARPQQPAFRVGYGLSLRFDHPDYR</sequence>
<evidence type="ECO:0000313" key="3">
    <source>
        <dbReference type="Proteomes" id="UP000199529"/>
    </source>
</evidence>